<sequence length="605" mass="62753">MPQPLVSRGGHDVNPDDGRRCSASSAPPTERTALVSAAGSGSGAGAGAVDGRDPLSGDDDDDDESSDETRHPVGPWRGLAVGVSLWLLIFLEATNMSGMAIIQGPIAQALGSPSHAPWFTTAYLIAVSSLAPLFGRLAAIFSPRVLVLPVALLFSAGALLASSARSVPVFIAGRVVAGAGAGGVLALSVIFVLALVSKRRRGVCIGLVNAGITAGVSFGAVVYGGLLSVVGWRPLFWMQAPCALAAGVAVFLSAPTSMRPGDQAASSTCSKQQTSSVSQRLARIDYLGAVLLTATTVLFLYGLAGDLHPLSLLLSPLFLAAFLLTEYRLAADPVIPLAILSSRGILLSCLAQLGLMSARWSLLYFAPIFMLAVRGTTPATSGSILVPTNLGFTVGGVLVGWLHIRHSGPYWLPCIVSFLAFAASLLVLAAVATPGASLAALVVAVFVNGMTTGAALNYTLAHLLHLCHPGTDYVASSLLATFRGFGGSFGTSIGGGVFYRFLRDSLTSGYLALDGGHHLSLYHEKLISLLQGMPHLVFRGDLSPRDQQVALQGYASAIRSVWKAAGILVLIMVVVQAATGWTPPPPDKAQPREEQGQSRTPMGDE</sequence>
<keyword evidence="3 6" id="KW-1133">Transmembrane helix</keyword>
<feature type="compositionally biased region" description="Acidic residues" evidence="5">
    <location>
        <begin position="56"/>
        <end position="66"/>
    </location>
</feature>
<keyword evidence="4 6" id="KW-0472">Membrane</keyword>
<feature type="domain" description="Major facilitator superfamily (MFS) profile" evidence="7">
    <location>
        <begin position="81"/>
        <end position="543"/>
    </location>
</feature>
<evidence type="ECO:0000256" key="1">
    <source>
        <dbReference type="ARBA" id="ARBA00004141"/>
    </source>
</evidence>
<feature type="transmembrane region" description="Helical" evidence="6">
    <location>
        <begin position="561"/>
        <end position="581"/>
    </location>
</feature>
<feature type="compositionally biased region" description="Basic and acidic residues" evidence="5">
    <location>
        <begin position="9"/>
        <end position="20"/>
    </location>
</feature>
<dbReference type="EMBL" id="JAIZPD010000001">
    <property type="protein sequence ID" value="KAH0967490.1"/>
    <property type="molecule type" value="Genomic_DNA"/>
</dbReference>
<dbReference type="GeneID" id="68349261"/>
<evidence type="ECO:0000256" key="5">
    <source>
        <dbReference type="SAM" id="MobiDB-lite"/>
    </source>
</evidence>
<keyword evidence="2 6" id="KW-0812">Transmembrane</keyword>
<feature type="transmembrane region" description="Helical" evidence="6">
    <location>
        <begin position="361"/>
        <end position="377"/>
    </location>
</feature>
<dbReference type="PANTHER" id="PTHR23501">
    <property type="entry name" value="MAJOR FACILITATOR SUPERFAMILY"/>
    <property type="match status" value="1"/>
</dbReference>
<accession>A0A9P8SN39</accession>
<dbReference type="AlphaFoldDB" id="A0A9P8SN39"/>
<feature type="transmembrane region" description="Helical" evidence="6">
    <location>
        <begin position="235"/>
        <end position="254"/>
    </location>
</feature>
<reference evidence="8" key="1">
    <citation type="submission" date="2021-09" db="EMBL/GenBank/DDBJ databases">
        <title>A high-quality genome of the endoparasitic fungus Hirsutella rhossiliensis with a comparison of Hirsutella genomes reveals transposable elements contributing to genome size variation.</title>
        <authorList>
            <person name="Lin R."/>
            <person name="Jiao Y."/>
            <person name="Sun X."/>
            <person name="Ling J."/>
            <person name="Xie B."/>
            <person name="Cheng X."/>
        </authorList>
    </citation>
    <scope>NUCLEOTIDE SEQUENCE</scope>
    <source>
        <strain evidence="8">HR02</strain>
    </source>
</reference>
<feature type="transmembrane region" description="Helical" evidence="6">
    <location>
        <begin position="480"/>
        <end position="502"/>
    </location>
</feature>
<dbReference type="RefSeq" id="XP_044725003.1">
    <property type="nucleotide sequence ID" value="XM_044858603.1"/>
</dbReference>
<feature type="transmembrane region" description="Helical" evidence="6">
    <location>
        <begin position="410"/>
        <end position="431"/>
    </location>
</feature>
<feature type="transmembrane region" description="Helical" evidence="6">
    <location>
        <begin position="286"/>
        <end position="304"/>
    </location>
</feature>
<feature type="transmembrane region" description="Helical" evidence="6">
    <location>
        <begin position="170"/>
        <end position="196"/>
    </location>
</feature>
<dbReference type="InterPro" id="IPR020846">
    <property type="entry name" value="MFS_dom"/>
</dbReference>
<evidence type="ECO:0000256" key="4">
    <source>
        <dbReference type="ARBA" id="ARBA00023136"/>
    </source>
</evidence>
<protein>
    <submittedName>
        <fullName evidence="8">Major facilitator superfamily domain-containing protein</fullName>
    </submittedName>
</protein>
<dbReference type="PROSITE" id="PS50850">
    <property type="entry name" value="MFS"/>
    <property type="match status" value="1"/>
</dbReference>
<evidence type="ECO:0000256" key="6">
    <source>
        <dbReference type="SAM" id="Phobius"/>
    </source>
</evidence>
<feature type="transmembrane region" description="Helical" evidence="6">
    <location>
        <begin position="146"/>
        <end position="164"/>
    </location>
</feature>
<evidence type="ECO:0000313" key="8">
    <source>
        <dbReference type="EMBL" id="KAH0967490.1"/>
    </source>
</evidence>
<comment type="subcellular location">
    <subcellularLocation>
        <location evidence="1">Membrane</location>
        <topology evidence="1">Multi-pass membrane protein</topology>
    </subcellularLocation>
</comment>
<gene>
    <name evidence="8" type="ORF">HRG_00132</name>
</gene>
<dbReference type="Pfam" id="PF07690">
    <property type="entry name" value="MFS_1"/>
    <property type="match status" value="1"/>
</dbReference>
<feature type="transmembrane region" description="Helical" evidence="6">
    <location>
        <begin position="115"/>
        <end position="134"/>
    </location>
</feature>
<dbReference type="Gene3D" id="1.20.1250.20">
    <property type="entry name" value="MFS general substrate transporter like domains"/>
    <property type="match status" value="1"/>
</dbReference>
<dbReference type="InterPro" id="IPR036259">
    <property type="entry name" value="MFS_trans_sf"/>
</dbReference>
<evidence type="ECO:0000256" key="3">
    <source>
        <dbReference type="ARBA" id="ARBA00022989"/>
    </source>
</evidence>
<feature type="region of interest" description="Disordered" evidence="5">
    <location>
        <begin position="582"/>
        <end position="605"/>
    </location>
</feature>
<dbReference type="GO" id="GO:0015174">
    <property type="term" value="F:basic amino acid transmembrane transporter activity"/>
    <property type="evidence" value="ECO:0007669"/>
    <property type="project" value="TreeGrafter"/>
</dbReference>
<dbReference type="Proteomes" id="UP000824596">
    <property type="component" value="Unassembled WGS sequence"/>
</dbReference>
<feature type="transmembrane region" description="Helical" evidence="6">
    <location>
        <begin position="384"/>
        <end position="404"/>
    </location>
</feature>
<name>A0A9P8SN39_9HYPO</name>
<feature type="transmembrane region" description="Helical" evidence="6">
    <location>
        <begin position="203"/>
        <end position="223"/>
    </location>
</feature>
<evidence type="ECO:0000313" key="9">
    <source>
        <dbReference type="Proteomes" id="UP000824596"/>
    </source>
</evidence>
<feature type="region of interest" description="Disordered" evidence="5">
    <location>
        <begin position="1"/>
        <end position="73"/>
    </location>
</feature>
<dbReference type="SUPFAM" id="SSF103473">
    <property type="entry name" value="MFS general substrate transporter"/>
    <property type="match status" value="1"/>
</dbReference>
<dbReference type="PANTHER" id="PTHR23501:SF6">
    <property type="entry name" value="MULTIDRUG TRANSPORTER, PUTATIVE (AFU_ORTHOLOGUE AFUA_3G14560)-RELATED"/>
    <property type="match status" value="1"/>
</dbReference>
<feature type="transmembrane region" description="Helical" evidence="6">
    <location>
        <begin position="79"/>
        <end position="103"/>
    </location>
</feature>
<feature type="transmembrane region" description="Helical" evidence="6">
    <location>
        <begin position="438"/>
        <end position="460"/>
    </location>
</feature>
<evidence type="ECO:0000256" key="2">
    <source>
        <dbReference type="ARBA" id="ARBA00022692"/>
    </source>
</evidence>
<proteinExistence type="predicted"/>
<evidence type="ECO:0000259" key="7">
    <source>
        <dbReference type="PROSITE" id="PS50850"/>
    </source>
</evidence>
<dbReference type="GO" id="GO:0000329">
    <property type="term" value="C:fungal-type vacuole membrane"/>
    <property type="evidence" value="ECO:0007669"/>
    <property type="project" value="TreeGrafter"/>
</dbReference>
<keyword evidence="9" id="KW-1185">Reference proteome</keyword>
<dbReference type="OrthoDB" id="4160219at2759"/>
<comment type="caution">
    <text evidence="8">The sequence shown here is derived from an EMBL/GenBank/DDBJ whole genome shotgun (WGS) entry which is preliminary data.</text>
</comment>
<organism evidence="8 9">
    <name type="scientific">Hirsutella rhossiliensis</name>
    <dbReference type="NCBI Taxonomy" id="111463"/>
    <lineage>
        <taxon>Eukaryota</taxon>
        <taxon>Fungi</taxon>
        <taxon>Dikarya</taxon>
        <taxon>Ascomycota</taxon>
        <taxon>Pezizomycotina</taxon>
        <taxon>Sordariomycetes</taxon>
        <taxon>Hypocreomycetidae</taxon>
        <taxon>Hypocreales</taxon>
        <taxon>Ophiocordycipitaceae</taxon>
        <taxon>Hirsutella</taxon>
    </lineage>
</organism>
<dbReference type="InterPro" id="IPR011701">
    <property type="entry name" value="MFS"/>
</dbReference>